<dbReference type="GO" id="GO:0006826">
    <property type="term" value="P:iron ion transport"/>
    <property type="evidence" value="ECO:0007669"/>
    <property type="project" value="InterPro"/>
</dbReference>
<dbReference type="PROSITE" id="PS00540">
    <property type="entry name" value="FERRITIN_1"/>
    <property type="match status" value="1"/>
</dbReference>
<dbReference type="SUPFAM" id="SSF47240">
    <property type="entry name" value="Ferritin-like"/>
    <property type="match status" value="1"/>
</dbReference>
<evidence type="ECO:0000256" key="7">
    <source>
        <dbReference type="ARBA" id="ARBA00047990"/>
    </source>
</evidence>
<dbReference type="InterPro" id="IPR009078">
    <property type="entry name" value="Ferritin-like_SF"/>
</dbReference>
<name>A0A8S3YKF9_9EUPU</name>
<dbReference type="AlphaFoldDB" id="A0A8S3YKF9"/>
<dbReference type="GO" id="GO:0008199">
    <property type="term" value="F:ferric iron binding"/>
    <property type="evidence" value="ECO:0007669"/>
    <property type="project" value="InterPro"/>
</dbReference>
<feature type="binding site" evidence="8">
    <location>
        <position position="23"/>
    </location>
    <ligand>
        <name>Fe cation</name>
        <dbReference type="ChEBI" id="CHEBI:24875"/>
        <label>1</label>
    </ligand>
</feature>
<keyword evidence="3 8" id="KW-0479">Metal-binding</keyword>
<evidence type="ECO:0000256" key="4">
    <source>
        <dbReference type="ARBA" id="ARBA00023002"/>
    </source>
</evidence>
<dbReference type="InterPro" id="IPR014034">
    <property type="entry name" value="Ferritin_CS"/>
</dbReference>
<comment type="caution">
    <text evidence="11">The sequence shown here is derived from an EMBL/GenBank/DDBJ whole genome shotgun (WGS) entry which is preliminary data.</text>
</comment>
<dbReference type="EC" id="1.16.3.1" evidence="9"/>
<protein>
    <recommendedName>
        <fullName evidence="9">Ferritin</fullName>
        <ecNumber evidence="9">1.16.3.1</ecNumber>
    </recommendedName>
</protein>
<dbReference type="InterPro" id="IPR001519">
    <property type="entry name" value="Ferritin"/>
</dbReference>
<dbReference type="GO" id="GO:0004322">
    <property type="term" value="F:ferroxidase activity"/>
    <property type="evidence" value="ECO:0007669"/>
    <property type="project" value="UniProtKB-EC"/>
</dbReference>
<evidence type="ECO:0000256" key="6">
    <source>
        <dbReference type="ARBA" id="ARBA00025111"/>
    </source>
</evidence>
<dbReference type="InterPro" id="IPR008331">
    <property type="entry name" value="Ferritin_DPS_dom"/>
</dbReference>
<dbReference type="PANTHER" id="PTHR11431:SF75">
    <property type="entry name" value="FERRITIN"/>
    <property type="match status" value="1"/>
</dbReference>
<keyword evidence="12" id="KW-1185">Reference proteome</keyword>
<evidence type="ECO:0000313" key="11">
    <source>
        <dbReference type="EMBL" id="CAG5117593.1"/>
    </source>
</evidence>
<dbReference type="GO" id="GO:0008198">
    <property type="term" value="F:ferrous iron binding"/>
    <property type="evidence" value="ECO:0007669"/>
    <property type="project" value="TreeGrafter"/>
</dbReference>
<sequence>MSLARQNYSEECEAAVNRQINLELYANYVYLSMAYHFDREDVALPGFLKFFQKLSDEERERAEKLMKYQNTRGGRVLLQDVKKPDSQEWGSSLDALTSALQLHRSLNQSLLDLHHVAENSNDAQLGDFIEGEFLANQVNAIKQMTDLIAQLNRAGSGLGEYLFDKETLQKLA</sequence>
<dbReference type="EMBL" id="CAJHNH020000427">
    <property type="protein sequence ID" value="CAG5117593.1"/>
    <property type="molecule type" value="Genomic_DNA"/>
</dbReference>
<dbReference type="PANTHER" id="PTHR11431">
    <property type="entry name" value="FERRITIN"/>
    <property type="match status" value="1"/>
</dbReference>
<comment type="function">
    <text evidence="9">Stores iron in a soluble, non-toxic, readily available form. Important for iron homeostasis. Iron is taken up in the ferrous form and deposited as ferric hydroxides after oxidation.</text>
</comment>
<organism evidence="11 12">
    <name type="scientific">Candidula unifasciata</name>
    <dbReference type="NCBI Taxonomy" id="100452"/>
    <lineage>
        <taxon>Eukaryota</taxon>
        <taxon>Metazoa</taxon>
        <taxon>Spiralia</taxon>
        <taxon>Lophotrochozoa</taxon>
        <taxon>Mollusca</taxon>
        <taxon>Gastropoda</taxon>
        <taxon>Heterobranchia</taxon>
        <taxon>Euthyneura</taxon>
        <taxon>Panpulmonata</taxon>
        <taxon>Eupulmonata</taxon>
        <taxon>Stylommatophora</taxon>
        <taxon>Helicina</taxon>
        <taxon>Helicoidea</taxon>
        <taxon>Geomitridae</taxon>
        <taxon>Candidula</taxon>
    </lineage>
</organism>
<dbReference type="FunFam" id="1.20.1260.10:FF:000002">
    <property type="entry name" value="Ferritin, mitochondrial"/>
    <property type="match status" value="1"/>
</dbReference>
<evidence type="ECO:0000259" key="10">
    <source>
        <dbReference type="PROSITE" id="PS50905"/>
    </source>
</evidence>
<evidence type="ECO:0000256" key="2">
    <source>
        <dbReference type="ARBA" id="ARBA00022434"/>
    </source>
</evidence>
<dbReference type="InterPro" id="IPR012347">
    <property type="entry name" value="Ferritin-like"/>
</dbReference>
<dbReference type="PROSITE" id="PS50905">
    <property type="entry name" value="FERRITIN_LIKE"/>
    <property type="match status" value="1"/>
</dbReference>
<feature type="binding site" evidence="8">
    <location>
        <position position="58"/>
    </location>
    <ligand>
        <name>Fe cation</name>
        <dbReference type="ChEBI" id="CHEBI:24875"/>
        <label>1</label>
    </ligand>
</feature>
<evidence type="ECO:0000256" key="5">
    <source>
        <dbReference type="ARBA" id="ARBA00023004"/>
    </source>
</evidence>
<dbReference type="Proteomes" id="UP000678393">
    <property type="component" value="Unassembled WGS sequence"/>
</dbReference>
<comment type="similarity">
    <text evidence="1 9">Belongs to the ferritin family.</text>
</comment>
<gene>
    <name evidence="11" type="ORF">CUNI_LOCUS3151</name>
</gene>
<evidence type="ECO:0000256" key="1">
    <source>
        <dbReference type="ARBA" id="ARBA00007513"/>
    </source>
</evidence>
<accession>A0A8S3YKF9</accession>
<feature type="domain" description="Ferritin-like diiron" evidence="10">
    <location>
        <begin position="6"/>
        <end position="155"/>
    </location>
</feature>
<dbReference type="GO" id="GO:0006879">
    <property type="term" value="P:intracellular iron ion homeostasis"/>
    <property type="evidence" value="ECO:0007669"/>
    <property type="project" value="UniProtKB-KW"/>
</dbReference>
<dbReference type="InterPro" id="IPR009040">
    <property type="entry name" value="Ferritin-like_diiron"/>
</dbReference>
<dbReference type="Pfam" id="PF00210">
    <property type="entry name" value="Ferritin"/>
    <property type="match status" value="1"/>
</dbReference>
<evidence type="ECO:0000256" key="9">
    <source>
        <dbReference type="RuleBase" id="RU361145"/>
    </source>
</evidence>
<reference evidence="11" key="1">
    <citation type="submission" date="2021-04" db="EMBL/GenBank/DDBJ databases">
        <authorList>
            <consortium name="Molecular Ecology Group"/>
        </authorList>
    </citation>
    <scope>NUCLEOTIDE SEQUENCE</scope>
</reference>
<feature type="binding site" evidence="8">
    <location>
        <position position="137"/>
    </location>
    <ligand>
        <name>Fe cation</name>
        <dbReference type="ChEBI" id="CHEBI:24875"/>
        <label>1</label>
    </ligand>
</feature>
<comment type="function">
    <text evidence="6">Stores iron in a soluble, non-toxic, readily available form. Important for iron homeostasis. Has ferroxidase activity. Iron is taken up in the ferrous form and deposited as ferric hydroxides after oxidation.</text>
</comment>
<evidence type="ECO:0000313" key="12">
    <source>
        <dbReference type="Proteomes" id="UP000678393"/>
    </source>
</evidence>
<dbReference type="GO" id="GO:0005737">
    <property type="term" value="C:cytoplasm"/>
    <property type="evidence" value="ECO:0007669"/>
    <property type="project" value="TreeGrafter"/>
</dbReference>
<evidence type="ECO:0000256" key="8">
    <source>
        <dbReference type="PIRSR" id="PIRSR601519-1"/>
    </source>
</evidence>
<keyword evidence="5 8" id="KW-0408">Iron</keyword>
<comment type="catalytic activity">
    <reaction evidence="7 9">
        <text>4 Fe(2+) + O2 + 4 H(+) = 4 Fe(3+) + 2 H2O</text>
        <dbReference type="Rhea" id="RHEA:11148"/>
        <dbReference type="ChEBI" id="CHEBI:15377"/>
        <dbReference type="ChEBI" id="CHEBI:15378"/>
        <dbReference type="ChEBI" id="CHEBI:15379"/>
        <dbReference type="ChEBI" id="CHEBI:29033"/>
        <dbReference type="ChEBI" id="CHEBI:29034"/>
        <dbReference type="EC" id="1.16.3.1"/>
    </reaction>
</comment>
<proteinExistence type="inferred from homology"/>
<keyword evidence="4 9" id="KW-0560">Oxidoreductase</keyword>
<evidence type="ECO:0000256" key="3">
    <source>
        <dbReference type="ARBA" id="ARBA00022723"/>
    </source>
</evidence>
<dbReference type="CDD" id="cd01056">
    <property type="entry name" value="Euk_Ferritin"/>
    <property type="match status" value="1"/>
</dbReference>
<dbReference type="OrthoDB" id="186462at2759"/>
<keyword evidence="2 9" id="KW-0409">Iron storage</keyword>
<dbReference type="Gene3D" id="1.20.1260.10">
    <property type="match status" value="1"/>
</dbReference>